<name>A0AB39HMI6_9BACI</name>
<accession>A0AB39HMI6</accession>
<organism evidence="1">
    <name type="scientific">Ornithinibacillus sp. 4-3</name>
    <dbReference type="NCBI Taxonomy" id="3231488"/>
    <lineage>
        <taxon>Bacteria</taxon>
        <taxon>Bacillati</taxon>
        <taxon>Bacillota</taxon>
        <taxon>Bacilli</taxon>
        <taxon>Bacillales</taxon>
        <taxon>Bacillaceae</taxon>
        <taxon>Ornithinibacillus</taxon>
    </lineage>
</organism>
<gene>
    <name evidence="1" type="ORF">AB4Y30_04215</name>
</gene>
<dbReference type="RefSeq" id="WP_368654249.1">
    <property type="nucleotide sequence ID" value="NZ_CP162599.1"/>
</dbReference>
<protein>
    <submittedName>
        <fullName evidence="1">Uncharacterized protein</fullName>
    </submittedName>
</protein>
<sequence length="141" mass="16026">MSMPNVPNITPIVSLKRCETINLLLSSIALEEIGLSHILNAEGEKLQAFLKKSHHGLKDFLTINDSVNKTLRTIVKSQMLLQFKLEDVTALDEACDCKCRHKKPVHKNHDCSNNFYEELGYHPSTKCDCEDCRNNRPCSKK</sequence>
<dbReference type="Pfam" id="PF26595">
    <property type="entry name" value="A_ENA"/>
    <property type="match status" value="1"/>
</dbReference>
<dbReference type="InterPro" id="IPR058705">
    <property type="entry name" value="A_ENA"/>
</dbReference>
<proteinExistence type="predicted"/>
<evidence type="ECO:0000313" key="1">
    <source>
        <dbReference type="EMBL" id="XDK33571.1"/>
    </source>
</evidence>
<dbReference type="EMBL" id="CP162599">
    <property type="protein sequence ID" value="XDK33571.1"/>
    <property type="molecule type" value="Genomic_DNA"/>
</dbReference>
<dbReference type="AlphaFoldDB" id="A0AB39HMI6"/>
<reference evidence="1" key="1">
    <citation type="submission" date="2024-07" db="EMBL/GenBank/DDBJ databases">
        <title>Halotolerant mesophilic bacterium Ornithinibacillus sp. 4-3, sp. nov., isolated from soil.</title>
        <authorList>
            <person name="Sidarenka A.V."/>
            <person name="Guliayeva D.E."/>
            <person name="Leanovich S.I."/>
            <person name="Hileuskaya K.S."/>
            <person name="Akhremchuk A.E."/>
            <person name="Sikolenko M.A."/>
            <person name="Valentovich L.N."/>
        </authorList>
    </citation>
    <scope>NUCLEOTIDE SEQUENCE</scope>
    <source>
        <strain evidence="1">4-3</strain>
    </source>
</reference>